<keyword evidence="2" id="KW-1185">Reference proteome</keyword>
<gene>
    <name evidence="1" type="ORF">GGD50_003531</name>
</gene>
<organism evidence="1 2">
    <name type="scientific">Rhizobium paranaense</name>
    <dbReference type="NCBI Taxonomy" id="1650438"/>
    <lineage>
        <taxon>Bacteria</taxon>
        <taxon>Pseudomonadati</taxon>
        <taxon>Pseudomonadota</taxon>
        <taxon>Alphaproteobacteria</taxon>
        <taxon>Hyphomicrobiales</taxon>
        <taxon>Rhizobiaceae</taxon>
        <taxon>Rhizobium/Agrobacterium group</taxon>
        <taxon>Rhizobium</taxon>
    </lineage>
</organism>
<proteinExistence type="predicted"/>
<dbReference type="SUPFAM" id="SSF51658">
    <property type="entry name" value="Xylose isomerase-like"/>
    <property type="match status" value="1"/>
</dbReference>
<evidence type="ECO:0000313" key="1">
    <source>
        <dbReference type="EMBL" id="MBB5574902.1"/>
    </source>
</evidence>
<dbReference type="GO" id="GO:0016853">
    <property type="term" value="F:isomerase activity"/>
    <property type="evidence" value="ECO:0007669"/>
    <property type="project" value="UniProtKB-KW"/>
</dbReference>
<comment type="caution">
    <text evidence="1">The sequence shown here is derived from an EMBL/GenBank/DDBJ whole genome shotgun (WGS) entry which is preliminary data.</text>
</comment>
<dbReference type="Gene3D" id="3.20.20.150">
    <property type="entry name" value="Divalent-metal-dependent TIM barrel enzymes"/>
    <property type="match status" value="1"/>
</dbReference>
<evidence type="ECO:0000313" key="2">
    <source>
        <dbReference type="Proteomes" id="UP000549882"/>
    </source>
</evidence>
<keyword evidence="1" id="KW-0413">Isomerase</keyword>
<name>A0A7W8XSQ8_9HYPH</name>
<dbReference type="InterPro" id="IPR036237">
    <property type="entry name" value="Xyl_isomerase-like_sf"/>
</dbReference>
<dbReference type="AlphaFoldDB" id="A0A7W8XSQ8"/>
<reference evidence="1 2" key="1">
    <citation type="submission" date="2020-08" db="EMBL/GenBank/DDBJ databases">
        <title>Genomic Encyclopedia of Type Strains, Phase IV (KMG-V): Genome sequencing to study the core and pangenomes of soil and plant-associated prokaryotes.</title>
        <authorList>
            <person name="Whitman W."/>
        </authorList>
    </citation>
    <scope>NUCLEOTIDE SEQUENCE [LARGE SCALE GENOMIC DNA]</scope>
    <source>
        <strain evidence="1 2">SEMIA 4064</strain>
    </source>
</reference>
<dbReference type="EMBL" id="JACHBI010000006">
    <property type="protein sequence ID" value="MBB5574902.1"/>
    <property type="molecule type" value="Genomic_DNA"/>
</dbReference>
<protein>
    <submittedName>
        <fullName evidence="1">Sugar phosphate isomerase/epimerase</fullName>
    </submittedName>
</protein>
<sequence length="111" mass="12566">MEIDRKILARSGILGRSFAPKKGPDRRWWRARAPGWGEVNWPKFISAVIISGYRGNLDIEHEDDVFASMQTIHSIRSEADVVSNCSQERAGLRLGYNTLSKLIVTRGGRLR</sequence>
<dbReference type="Proteomes" id="UP000549882">
    <property type="component" value="Unassembled WGS sequence"/>
</dbReference>
<accession>A0A7W8XSQ8</accession>